<feature type="transmembrane region" description="Helical" evidence="6">
    <location>
        <begin position="264"/>
        <end position="289"/>
    </location>
</feature>
<feature type="transmembrane region" description="Helical" evidence="6">
    <location>
        <begin position="154"/>
        <end position="177"/>
    </location>
</feature>
<keyword evidence="2" id="KW-1003">Cell membrane</keyword>
<dbReference type="Pfam" id="PF03631">
    <property type="entry name" value="Virul_fac_BrkB"/>
    <property type="match status" value="1"/>
</dbReference>
<keyword evidence="3 6" id="KW-0812">Transmembrane</keyword>
<evidence type="ECO:0000256" key="6">
    <source>
        <dbReference type="SAM" id="Phobius"/>
    </source>
</evidence>
<evidence type="ECO:0000256" key="3">
    <source>
        <dbReference type="ARBA" id="ARBA00022692"/>
    </source>
</evidence>
<dbReference type="PANTHER" id="PTHR30213">
    <property type="entry name" value="INNER MEMBRANE PROTEIN YHJD"/>
    <property type="match status" value="1"/>
</dbReference>
<sequence length="320" mass="35326">MKSLHKLPGIQLFRSKPVVLVVQTALKWQRDDCLEMGAALSYYALFSLFPTVLIVLSIVGSFIGPESGAAEQVLLFARSSLPPEAYSLVDNTLSQLNRNSLEAGIISILILCFTASGVFGALTRSMNKIWQVDLEKKHQTGVKSAAKNFMRNRFLGFMLVLSTSALIFMSLVTKIAIEVIIEVVQNLENAVGIFQIDDLLVLKALQTSTSYLGISAIIMLLFKVLPNTRICWGDVFLGSLATSGLFMLLQHLASNSIVRFGEQFLAYGAVGSVMILLLWIFLSCQVFFLGCELTYVYTYLLGSRSGIFSDSPHFRPNPEK</sequence>
<feature type="transmembrane region" description="Helical" evidence="6">
    <location>
        <begin position="103"/>
        <end position="122"/>
    </location>
</feature>
<keyword evidence="8" id="KW-1185">Reference proteome</keyword>
<reference evidence="7 8" key="1">
    <citation type="submission" date="2018-11" db="EMBL/GenBank/DDBJ databases">
        <title>Whole genome sequencing of an environmental sample.</title>
        <authorList>
            <person name="Sarangi A.N."/>
            <person name="Singh D."/>
            <person name="Tripathy S."/>
        </authorList>
    </citation>
    <scope>NUCLEOTIDE SEQUENCE [LARGE SCALE GENOMIC DNA]</scope>
    <source>
        <strain evidence="7 8">Lakshadweep</strain>
    </source>
</reference>
<evidence type="ECO:0000256" key="4">
    <source>
        <dbReference type="ARBA" id="ARBA00022989"/>
    </source>
</evidence>
<dbReference type="EMBL" id="QVFV01000001">
    <property type="protein sequence ID" value="RZM82976.1"/>
    <property type="molecule type" value="Genomic_DNA"/>
</dbReference>
<protein>
    <submittedName>
        <fullName evidence="7">YihY/virulence factor BrkB family protein</fullName>
    </submittedName>
</protein>
<dbReference type="PANTHER" id="PTHR30213:SF1">
    <property type="entry name" value="INNER MEMBRANE PROTEIN YHJD"/>
    <property type="match status" value="1"/>
</dbReference>
<gene>
    <name evidence="7" type="ORF">DYY88_00550</name>
</gene>
<evidence type="ECO:0000313" key="8">
    <source>
        <dbReference type="Proteomes" id="UP000292459"/>
    </source>
</evidence>
<dbReference type="GO" id="GO:0005886">
    <property type="term" value="C:plasma membrane"/>
    <property type="evidence" value="ECO:0007669"/>
    <property type="project" value="UniProtKB-SubCell"/>
</dbReference>
<feature type="transmembrane region" description="Helical" evidence="6">
    <location>
        <begin position="232"/>
        <end position="252"/>
    </location>
</feature>
<accession>A0A4Q7EIN1</accession>
<name>A0A4Q7EIN1_9CYAN</name>
<proteinExistence type="predicted"/>
<evidence type="ECO:0000256" key="5">
    <source>
        <dbReference type="ARBA" id="ARBA00023136"/>
    </source>
</evidence>
<keyword evidence="4 6" id="KW-1133">Transmembrane helix</keyword>
<dbReference type="AlphaFoldDB" id="A0A4Q7EIN1"/>
<keyword evidence="5 6" id="KW-0472">Membrane</keyword>
<evidence type="ECO:0000256" key="2">
    <source>
        <dbReference type="ARBA" id="ARBA00022475"/>
    </source>
</evidence>
<feature type="transmembrane region" description="Helical" evidence="6">
    <location>
        <begin position="208"/>
        <end position="225"/>
    </location>
</feature>
<dbReference type="OrthoDB" id="528825at2"/>
<comment type="subcellular location">
    <subcellularLocation>
        <location evidence="1">Cell membrane</location>
        <topology evidence="1">Multi-pass membrane protein</topology>
    </subcellularLocation>
</comment>
<comment type="caution">
    <text evidence="7">The sequence shown here is derived from an EMBL/GenBank/DDBJ whole genome shotgun (WGS) entry which is preliminary data.</text>
</comment>
<dbReference type="InterPro" id="IPR017039">
    <property type="entry name" value="Virul_fac_BrkB"/>
</dbReference>
<evidence type="ECO:0000256" key="1">
    <source>
        <dbReference type="ARBA" id="ARBA00004651"/>
    </source>
</evidence>
<organism evidence="7 8">
    <name type="scientific">Leptolyngbya iicbica LK</name>
    <dbReference type="NCBI Taxonomy" id="2294035"/>
    <lineage>
        <taxon>Bacteria</taxon>
        <taxon>Bacillati</taxon>
        <taxon>Cyanobacteriota</taxon>
        <taxon>Cyanophyceae</taxon>
        <taxon>Leptolyngbyales</taxon>
        <taxon>Leptolyngbyaceae</taxon>
        <taxon>Leptolyngbya group</taxon>
        <taxon>Leptolyngbya</taxon>
        <taxon>Leptolyngbya iicbica</taxon>
    </lineage>
</organism>
<feature type="transmembrane region" description="Helical" evidence="6">
    <location>
        <begin position="40"/>
        <end position="63"/>
    </location>
</feature>
<dbReference type="PIRSF" id="PIRSF035875">
    <property type="entry name" value="RNase_BN"/>
    <property type="match status" value="1"/>
</dbReference>
<dbReference type="Proteomes" id="UP000292459">
    <property type="component" value="Unassembled WGS sequence"/>
</dbReference>
<evidence type="ECO:0000313" key="7">
    <source>
        <dbReference type="EMBL" id="RZM82976.1"/>
    </source>
</evidence>